<organism evidence="2 3">
    <name type="scientific">Nocardia camponoti</name>
    <dbReference type="NCBI Taxonomy" id="1616106"/>
    <lineage>
        <taxon>Bacteria</taxon>
        <taxon>Bacillati</taxon>
        <taxon>Actinomycetota</taxon>
        <taxon>Actinomycetes</taxon>
        <taxon>Mycobacteriales</taxon>
        <taxon>Nocardiaceae</taxon>
        <taxon>Nocardia</taxon>
    </lineage>
</organism>
<proteinExistence type="predicted"/>
<keyword evidence="3" id="KW-1185">Reference proteome</keyword>
<dbReference type="EMBL" id="BMMW01000002">
    <property type="protein sequence ID" value="GGK48860.1"/>
    <property type="molecule type" value="Genomic_DNA"/>
</dbReference>
<accession>A0A917QG06</accession>
<evidence type="ECO:0000313" key="3">
    <source>
        <dbReference type="Proteomes" id="UP000612956"/>
    </source>
</evidence>
<gene>
    <name evidence="2" type="ORF">GCM10011591_20340</name>
</gene>
<name>A0A917QG06_9NOCA</name>
<reference evidence="2" key="2">
    <citation type="submission" date="2020-09" db="EMBL/GenBank/DDBJ databases">
        <authorList>
            <person name="Sun Q."/>
            <person name="Zhou Y."/>
        </authorList>
    </citation>
    <scope>NUCLEOTIDE SEQUENCE</scope>
    <source>
        <strain evidence="2">CGMCC 4.7278</strain>
    </source>
</reference>
<protein>
    <submittedName>
        <fullName evidence="2">Uncharacterized protein</fullName>
    </submittedName>
</protein>
<reference evidence="2" key="1">
    <citation type="journal article" date="2014" name="Int. J. Syst. Evol. Microbiol.">
        <title>Complete genome sequence of Corynebacterium casei LMG S-19264T (=DSM 44701T), isolated from a smear-ripened cheese.</title>
        <authorList>
            <consortium name="US DOE Joint Genome Institute (JGI-PGF)"/>
            <person name="Walter F."/>
            <person name="Albersmeier A."/>
            <person name="Kalinowski J."/>
            <person name="Ruckert C."/>
        </authorList>
    </citation>
    <scope>NUCLEOTIDE SEQUENCE</scope>
    <source>
        <strain evidence="2">CGMCC 4.7278</strain>
    </source>
</reference>
<dbReference type="AlphaFoldDB" id="A0A917QG06"/>
<evidence type="ECO:0000256" key="1">
    <source>
        <dbReference type="SAM" id="MobiDB-lite"/>
    </source>
</evidence>
<sequence length="127" mass="14256">MSREPLDFDMGDDDQANDIVEYERFVEDPPRDYVIRDHEADANGFLGINKEVSEEWTERGAAHAALEQDERPAEVAAMSVRGEGAVDGDLFDDRYGYDLNGEEGVEQDLEGDENLISGEYHADDLDL</sequence>
<dbReference type="RefSeq" id="WP_188828663.1">
    <property type="nucleotide sequence ID" value="NZ_BMMW01000002.1"/>
</dbReference>
<dbReference type="Proteomes" id="UP000612956">
    <property type="component" value="Unassembled WGS sequence"/>
</dbReference>
<feature type="region of interest" description="Disordered" evidence="1">
    <location>
        <begin position="97"/>
        <end position="127"/>
    </location>
</feature>
<comment type="caution">
    <text evidence="2">The sequence shown here is derived from an EMBL/GenBank/DDBJ whole genome shotgun (WGS) entry which is preliminary data.</text>
</comment>
<feature type="compositionally biased region" description="Acidic residues" evidence="1">
    <location>
        <begin position="100"/>
        <end position="113"/>
    </location>
</feature>
<evidence type="ECO:0000313" key="2">
    <source>
        <dbReference type="EMBL" id="GGK48860.1"/>
    </source>
</evidence>